<name>A0A839UKB1_9HYPH</name>
<comment type="caution">
    <text evidence="2">The sequence shown here is derived from an EMBL/GenBank/DDBJ whole genome shotgun (WGS) entry which is preliminary data.</text>
</comment>
<accession>A0A839UKB1</accession>
<protein>
    <submittedName>
        <fullName evidence="2">Uncharacterized protein</fullName>
    </submittedName>
</protein>
<dbReference type="EMBL" id="JACHXN010000011">
    <property type="protein sequence ID" value="MBB3147341.1"/>
    <property type="molecule type" value="Genomic_DNA"/>
</dbReference>
<evidence type="ECO:0000313" key="2">
    <source>
        <dbReference type="EMBL" id="MBB3148939.1"/>
    </source>
</evidence>
<feature type="non-terminal residue" evidence="2">
    <location>
        <position position="1"/>
    </location>
</feature>
<proteinExistence type="predicted"/>
<gene>
    <name evidence="1" type="ORF">FHS21_003757</name>
    <name evidence="2" type="ORF">FHS21_005387</name>
</gene>
<evidence type="ECO:0000313" key="3">
    <source>
        <dbReference type="Proteomes" id="UP000554520"/>
    </source>
</evidence>
<dbReference type="EMBL" id="JACHXN010000025">
    <property type="protein sequence ID" value="MBB3148939.1"/>
    <property type="molecule type" value="Genomic_DNA"/>
</dbReference>
<evidence type="ECO:0000313" key="1">
    <source>
        <dbReference type="EMBL" id="MBB3147341.1"/>
    </source>
</evidence>
<sequence>DQMMLSQVAGSDGEVIDYLDEFWR</sequence>
<dbReference type="AlphaFoldDB" id="A0A839UKB1"/>
<keyword evidence="3" id="KW-1185">Reference proteome</keyword>
<reference evidence="2 3" key="1">
    <citation type="submission" date="2020-08" db="EMBL/GenBank/DDBJ databases">
        <title>Genomic Encyclopedia of Type Strains, Phase III (KMG-III): the genomes of soil and plant-associated and newly described type strains.</title>
        <authorList>
            <person name="Whitman W."/>
        </authorList>
    </citation>
    <scope>NUCLEOTIDE SEQUENCE [LARGE SCALE GENOMIC DNA]</scope>
    <source>
        <strain evidence="2 3">CECT 7015</strain>
    </source>
</reference>
<organism evidence="2 3">
    <name type="scientific">Phyllobacterium trifolii</name>
    <dbReference type="NCBI Taxonomy" id="300193"/>
    <lineage>
        <taxon>Bacteria</taxon>
        <taxon>Pseudomonadati</taxon>
        <taxon>Pseudomonadota</taxon>
        <taxon>Alphaproteobacteria</taxon>
        <taxon>Hyphomicrobiales</taxon>
        <taxon>Phyllobacteriaceae</taxon>
        <taxon>Phyllobacterium</taxon>
    </lineage>
</organism>
<dbReference type="Proteomes" id="UP000554520">
    <property type="component" value="Unassembled WGS sequence"/>
</dbReference>